<comment type="caution">
    <text evidence="9">The sequence shown here is derived from an EMBL/GenBank/DDBJ whole genome shotgun (WGS) entry which is preliminary data.</text>
</comment>
<dbReference type="PANTHER" id="PTHR43166:SF35">
    <property type="entry name" value="L-CYSTINE IMPORT ATP-BINDING PROTEIN TCYN"/>
    <property type="match status" value="1"/>
</dbReference>
<dbReference type="GO" id="GO:0015424">
    <property type="term" value="F:ABC-type amino acid transporter activity"/>
    <property type="evidence" value="ECO:0007669"/>
    <property type="project" value="InterPro"/>
</dbReference>
<dbReference type="PIRSF" id="PIRSF039085">
    <property type="entry name" value="ABC_ATPase_HisP"/>
    <property type="match status" value="1"/>
</dbReference>
<dbReference type="GO" id="GO:0016887">
    <property type="term" value="F:ATP hydrolysis activity"/>
    <property type="evidence" value="ECO:0007669"/>
    <property type="project" value="InterPro"/>
</dbReference>
<keyword evidence="5" id="KW-0547">Nucleotide-binding</keyword>
<evidence type="ECO:0000256" key="5">
    <source>
        <dbReference type="ARBA" id="ARBA00022741"/>
    </source>
</evidence>
<sequence>MNPTEPNSPVGGAIALRVRDIVKSFGPQRILDGVSLDIERGKVVCILGPSGSGKSTLLRCLNWLAPPDAGEVWIGDERVGVREGPHQRLQPRPAREIRAQRSRIGMVFQNFNLWPHMSVIDNVMEGLISVKGIPRLEASDIAAEALRKVGLAGKHTAMPAALSGGQQQRVGIARMLAMAPEVILFDEPTSALDPELVGEVLAVMRALAAAQTTMIVVTHEVAFARDVADVVVFMDGGKVVEMGPPEQVIDQPSSARLRQFLQRFNPGTPTS</sequence>
<evidence type="ECO:0000256" key="6">
    <source>
        <dbReference type="ARBA" id="ARBA00022840"/>
    </source>
</evidence>
<evidence type="ECO:0000313" key="9">
    <source>
        <dbReference type="EMBL" id="EOA03113.1"/>
    </source>
</evidence>
<keyword evidence="7" id="KW-0472">Membrane</keyword>
<dbReference type="Pfam" id="PF00005">
    <property type="entry name" value="ABC_tran"/>
    <property type="match status" value="1"/>
</dbReference>
<dbReference type="CDD" id="cd03262">
    <property type="entry name" value="ABC_HisP_GlnQ"/>
    <property type="match status" value="1"/>
</dbReference>
<name>A0AAI9N295_9BURK</name>
<evidence type="ECO:0000256" key="2">
    <source>
        <dbReference type="ARBA" id="ARBA00005417"/>
    </source>
</evidence>
<keyword evidence="4" id="KW-1003">Cell membrane</keyword>
<evidence type="ECO:0000256" key="1">
    <source>
        <dbReference type="ARBA" id="ARBA00004202"/>
    </source>
</evidence>
<evidence type="ECO:0000259" key="8">
    <source>
        <dbReference type="PROSITE" id="PS50893"/>
    </source>
</evidence>
<dbReference type="InterPro" id="IPR050086">
    <property type="entry name" value="MetN_ABC_transporter-like"/>
</dbReference>
<keyword evidence="3" id="KW-0813">Transport</keyword>
<dbReference type="Proteomes" id="UP000006772">
    <property type="component" value="Unassembled WGS sequence"/>
</dbReference>
<dbReference type="GO" id="GO:0005886">
    <property type="term" value="C:plasma membrane"/>
    <property type="evidence" value="ECO:0007669"/>
    <property type="project" value="UniProtKB-SubCell"/>
</dbReference>
<dbReference type="AlphaFoldDB" id="A0AAI9N295"/>
<dbReference type="RefSeq" id="WP_006464813.1">
    <property type="nucleotide sequence ID" value="NZ_AEEC02000033.1"/>
</dbReference>
<evidence type="ECO:0000256" key="7">
    <source>
        <dbReference type="ARBA" id="ARBA00023136"/>
    </source>
</evidence>
<evidence type="ECO:0000256" key="3">
    <source>
        <dbReference type="ARBA" id="ARBA00022448"/>
    </source>
</evidence>
<protein>
    <submittedName>
        <fullName evidence="9">Polar amino acid ABC transporter ATPase</fullName>
    </submittedName>
</protein>
<comment type="similarity">
    <text evidence="2">Belongs to the ABC transporter superfamily.</text>
</comment>
<dbReference type="GO" id="GO:0005524">
    <property type="term" value="F:ATP binding"/>
    <property type="evidence" value="ECO:0007669"/>
    <property type="project" value="UniProtKB-KW"/>
</dbReference>
<dbReference type="InterPro" id="IPR030679">
    <property type="entry name" value="ABC_ATPase_HisP-typ"/>
</dbReference>
<dbReference type="InterPro" id="IPR003439">
    <property type="entry name" value="ABC_transporter-like_ATP-bd"/>
</dbReference>
<dbReference type="InterPro" id="IPR017871">
    <property type="entry name" value="ABC_transporter-like_CS"/>
</dbReference>
<gene>
    <name evidence="9" type="ORF">HFRIS_019288</name>
</gene>
<dbReference type="Gene3D" id="3.40.50.300">
    <property type="entry name" value="P-loop containing nucleotide triphosphate hydrolases"/>
    <property type="match status" value="1"/>
</dbReference>
<dbReference type="InterPro" id="IPR003593">
    <property type="entry name" value="AAA+_ATPase"/>
</dbReference>
<comment type="subcellular location">
    <subcellularLocation>
        <location evidence="1">Cell membrane</location>
        <topology evidence="1">Peripheral membrane protein</topology>
    </subcellularLocation>
</comment>
<dbReference type="EMBL" id="AEEC02000033">
    <property type="protein sequence ID" value="EOA03113.1"/>
    <property type="molecule type" value="Genomic_DNA"/>
</dbReference>
<reference evidence="9 10" key="1">
    <citation type="journal article" date="2013" name="Front. Microbiol.">
        <title>The genome of the endophytic bacterium H. frisingense GSF30(T) identifies diverse strategies in the Herbaspirillum genus to interact with plants.</title>
        <authorList>
            <person name="Straub D."/>
            <person name="Rothballer M."/>
            <person name="Hartmann A."/>
            <person name="Ludewig U."/>
        </authorList>
    </citation>
    <scope>NUCLEOTIDE SEQUENCE [LARGE SCALE GENOMIC DNA]</scope>
    <source>
        <strain evidence="9 10">GSF30</strain>
    </source>
</reference>
<dbReference type="PROSITE" id="PS00211">
    <property type="entry name" value="ABC_TRANSPORTER_1"/>
    <property type="match status" value="1"/>
</dbReference>
<dbReference type="SMART" id="SM00382">
    <property type="entry name" value="AAA"/>
    <property type="match status" value="1"/>
</dbReference>
<proteinExistence type="inferred from homology"/>
<feature type="domain" description="ABC transporter" evidence="8">
    <location>
        <begin position="16"/>
        <end position="261"/>
    </location>
</feature>
<organism evidence="9 10">
    <name type="scientific">Herbaspirillum frisingense GSF30</name>
    <dbReference type="NCBI Taxonomy" id="864073"/>
    <lineage>
        <taxon>Bacteria</taxon>
        <taxon>Pseudomonadati</taxon>
        <taxon>Pseudomonadota</taxon>
        <taxon>Betaproteobacteria</taxon>
        <taxon>Burkholderiales</taxon>
        <taxon>Oxalobacteraceae</taxon>
        <taxon>Herbaspirillum</taxon>
    </lineage>
</organism>
<dbReference type="InterPro" id="IPR027417">
    <property type="entry name" value="P-loop_NTPase"/>
</dbReference>
<keyword evidence="6" id="KW-0067">ATP-binding</keyword>
<accession>A0AAI9N295</accession>
<evidence type="ECO:0000256" key="4">
    <source>
        <dbReference type="ARBA" id="ARBA00022475"/>
    </source>
</evidence>
<dbReference type="PROSITE" id="PS50893">
    <property type="entry name" value="ABC_TRANSPORTER_2"/>
    <property type="match status" value="1"/>
</dbReference>
<dbReference type="PANTHER" id="PTHR43166">
    <property type="entry name" value="AMINO ACID IMPORT ATP-BINDING PROTEIN"/>
    <property type="match status" value="1"/>
</dbReference>
<evidence type="ECO:0000313" key="10">
    <source>
        <dbReference type="Proteomes" id="UP000006772"/>
    </source>
</evidence>
<dbReference type="SUPFAM" id="SSF52540">
    <property type="entry name" value="P-loop containing nucleoside triphosphate hydrolases"/>
    <property type="match status" value="1"/>
</dbReference>